<name>A0AAN8KSG6_9TELE</name>
<accession>A0AAN8KSG6</accession>
<feature type="non-terminal residue" evidence="1">
    <location>
        <position position="670"/>
    </location>
</feature>
<gene>
    <name evidence="1" type="ORF">J4Q44_G00310170</name>
</gene>
<dbReference type="AlphaFoldDB" id="A0AAN8KSG6"/>
<dbReference type="Proteomes" id="UP001356427">
    <property type="component" value="Unassembled WGS sequence"/>
</dbReference>
<keyword evidence="2" id="KW-1185">Reference proteome</keyword>
<proteinExistence type="predicted"/>
<sequence length="670" mass="69169">MSRSVREMSTLGPLMSISAFGRLTSTSGPSTLCPLNPNDGIFIFGILNPPEPSNSTSGPSMSTLGALRSPDISKSPFTFGPFRLKSMSGIEMFGPEIEGILNCGPLILQSGPSMSRFGPLMSPSILGTDTSKSPFIFGPFRLKSTSGMEIFGPETDGILTFGPLILPSGPSMSSSGPLMSTLGPLMSMSALGRLTSISGPSTLWPLNPNDGIFIFGIVNPPEPSISISGPSMFTLGALRSPSNLGTDTSKSPFAFGPFRLKSMSGIDIFGPDIEGILNFGPLILPSFPSMSISGPSMSMSALGRLTSTSGPSSLGPLNPNDGIFIFGILNPPEPSMSTSGPSMSTLGALRSPDISKSPFTFGPFRLKSTSGMEIFGPDTDGILNFGPLILPSGPSMSSSGPLMSPDISKSPFTFGPFRLKSTSGMEIFGPDTDGILNFGPLILPSGPSMSSSGPLMSPDISKSPFTFGPFRLKSTSGMEIFGPDTDGILNFGPLILPSGPSMSSSGPLMSTLGPLISMLALGRLTSTSGPSSLGPLNPNDGIFIFGILNPPEPSMSTSGCSMSTLGALRFPSILGTDTLKSPFIFGPFRLKSTSGIEIFGPDIDGILNFGPLILPSGPSMSSSGPSRSTLGPLISMLALGRLTSTSGPSSLGPLNPNDGIFIFGILNPPE</sequence>
<organism evidence="1 2">
    <name type="scientific">Coregonus suidteri</name>
    <dbReference type="NCBI Taxonomy" id="861788"/>
    <lineage>
        <taxon>Eukaryota</taxon>
        <taxon>Metazoa</taxon>
        <taxon>Chordata</taxon>
        <taxon>Craniata</taxon>
        <taxon>Vertebrata</taxon>
        <taxon>Euteleostomi</taxon>
        <taxon>Actinopterygii</taxon>
        <taxon>Neopterygii</taxon>
        <taxon>Teleostei</taxon>
        <taxon>Protacanthopterygii</taxon>
        <taxon>Salmoniformes</taxon>
        <taxon>Salmonidae</taxon>
        <taxon>Coregoninae</taxon>
        <taxon>Coregonus</taxon>
    </lineage>
</organism>
<dbReference type="EMBL" id="JAGTTL010000030">
    <property type="protein sequence ID" value="KAK6297962.1"/>
    <property type="molecule type" value="Genomic_DNA"/>
</dbReference>
<protein>
    <submittedName>
        <fullName evidence="1">Uncharacterized protein</fullName>
    </submittedName>
</protein>
<reference evidence="1 2" key="1">
    <citation type="submission" date="2021-04" db="EMBL/GenBank/DDBJ databases">
        <authorList>
            <person name="De Guttry C."/>
            <person name="Zahm M."/>
            <person name="Klopp C."/>
            <person name="Cabau C."/>
            <person name="Louis A."/>
            <person name="Berthelot C."/>
            <person name="Parey E."/>
            <person name="Roest Crollius H."/>
            <person name="Montfort J."/>
            <person name="Robinson-Rechavi M."/>
            <person name="Bucao C."/>
            <person name="Bouchez O."/>
            <person name="Gislard M."/>
            <person name="Lluch J."/>
            <person name="Milhes M."/>
            <person name="Lampietro C."/>
            <person name="Lopez Roques C."/>
            <person name="Donnadieu C."/>
            <person name="Braasch I."/>
            <person name="Desvignes T."/>
            <person name="Postlethwait J."/>
            <person name="Bobe J."/>
            <person name="Wedekind C."/>
            <person name="Guiguen Y."/>
        </authorList>
    </citation>
    <scope>NUCLEOTIDE SEQUENCE [LARGE SCALE GENOMIC DNA]</scope>
    <source>
        <strain evidence="1">Cs_M1</strain>
        <tissue evidence="1">Blood</tissue>
    </source>
</reference>
<evidence type="ECO:0000313" key="1">
    <source>
        <dbReference type="EMBL" id="KAK6297962.1"/>
    </source>
</evidence>
<evidence type="ECO:0000313" key="2">
    <source>
        <dbReference type="Proteomes" id="UP001356427"/>
    </source>
</evidence>
<comment type="caution">
    <text evidence="1">The sequence shown here is derived from an EMBL/GenBank/DDBJ whole genome shotgun (WGS) entry which is preliminary data.</text>
</comment>